<keyword evidence="7" id="KW-0808">Transferase</keyword>
<feature type="transmembrane region" description="Helical" evidence="10">
    <location>
        <begin position="446"/>
        <end position="467"/>
    </location>
</feature>
<dbReference type="InterPro" id="IPR003609">
    <property type="entry name" value="Pan_app"/>
</dbReference>
<dbReference type="SUPFAM" id="SSF51110">
    <property type="entry name" value="alpha-D-mannose-specific plant lectins"/>
    <property type="match status" value="1"/>
</dbReference>
<evidence type="ECO:0000313" key="13">
    <source>
        <dbReference type="EMBL" id="KAH7545866.1"/>
    </source>
</evidence>
<dbReference type="GO" id="GO:0005886">
    <property type="term" value="C:plasma membrane"/>
    <property type="evidence" value="ECO:0007669"/>
    <property type="project" value="UniProtKB-SubCell"/>
</dbReference>
<dbReference type="PANTHER" id="PTHR32444">
    <property type="entry name" value="BULB-TYPE LECTIN DOMAIN-CONTAINING PROTEIN"/>
    <property type="match status" value="1"/>
</dbReference>
<accession>A0A978W1N2</accession>
<keyword evidence="6" id="KW-0430">Lectin</keyword>
<dbReference type="Pfam" id="PF01453">
    <property type="entry name" value="B_lectin"/>
    <property type="match status" value="1"/>
</dbReference>
<evidence type="ECO:0000313" key="14">
    <source>
        <dbReference type="Proteomes" id="UP000813462"/>
    </source>
</evidence>
<dbReference type="AlphaFoldDB" id="A0A978W1N2"/>
<evidence type="ECO:0000256" key="1">
    <source>
        <dbReference type="ARBA" id="ARBA00004251"/>
    </source>
</evidence>
<dbReference type="GO" id="GO:0031625">
    <property type="term" value="F:ubiquitin protein ligase binding"/>
    <property type="evidence" value="ECO:0007669"/>
    <property type="project" value="UniProtKB-ARBA"/>
</dbReference>
<evidence type="ECO:0000256" key="5">
    <source>
        <dbReference type="ARBA" id="ARBA00022729"/>
    </source>
</evidence>
<keyword evidence="4" id="KW-0245">EGF-like domain</keyword>
<dbReference type="PROSITE" id="PS50927">
    <property type="entry name" value="BULB_LECTIN"/>
    <property type="match status" value="1"/>
</dbReference>
<evidence type="ECO:0000256" key="6">
    <source>
        <dbReference type="ARBA" id="ARBA00022734"/>
    </source>
</evidence>
<reference evidence="13" key="1">
    <citation type="journal article" date="2021" name="Front. Plant Sci.">
        <title>Chromosome-Scale Genome Assembly for Chinese Sour Jujube and Insights Into Its Genome Evolution and Domestication Signature.</title>
        <authorList>
            <person name="Shen L.-Y."/>
            <person name="Luo H."/>
            <person name="Wang X.-L."/>
            <person name="Wang X.-M."/>
            <person name="Qiu X.-J."/>
            <person name="Liu H."/>
            <person name="Zhou S.-S."/>
            <person name="Jia K.-H."/>
            <person name="Nie S."/>
            <person name="Bao Y.-T."/>
            <person name="Zhang R.-G."/>
            <person name="Yun Q.-Z."/>
            <person name="Chai Y.-H."/>
            <person name="Lu J.-Y."/>
            <person name="Li Y."/>
            <person name="Zhao S.-W."/>
            <person name="Mao J.-F."/>
            <person name="Jia S.-G."/>
            <person name="Mao Y.-M."/>
        </authorList>
    </citation>
    <scope>NUCLEOTIDE SEQUENCE</scope>
    <source>
        <strain evidence="13">AT0</strain>
        <tissue evidence="13">Leaf</tissue>
    </source>
</reference>
<evidence type="ECO:0000259" key="11">
    <source>
        <dbReference type="PROSITE" id="PS50927"/>
    </source>
</evidence>
<feature type="domain" description="Bulb-type lectin" evidence="11">
    <location>
        <begin position="30"/>
        <end position="154"/>
    </location>
</feature>
<dbReference type="PROSITE" id="PS50948">
    <property type="entry name" value="PAN"/>
    <property type="match status" value="1"/>
</dbReference>
<dbReference type="InterPro" id="IPR000858">
    <property type="entry name" value="S_locus_glycoprot_dom"/>
</dbReference>
<name>A0A978W1N2_ZIZJJ</name>
<dbReference type="Pfam" id="PF00954">
    <property type="entry name" value="S_locus_glycop"/>
    <property type="match status" value="1"/>
</dbReference>
<keyword evidence="9" id="KW-0325">Glycoprotein</keyword>
<dbReference type="SMART" id="SM00473">
    <property type="entry name" value="PAN_AP"/>
    <property type="match status" value="1"/>
</dbReference>
<evidence type="ECO:0000256" key="3">
    <source>
        <dbReference type="ARBA" id="ARBA00022527"/>
    </source>
</evidence>
<comment type="subcellular location">
    <subcellularLocation>
        <location evidence="1">Cell membrane</location>
        <topology evidence="1">Single-pass type I membrane protein</topology>
    </subcellularLocation>
</comment>
<evidence type="ECO:0000256" key="2">
    <source>
        <dbReference type="ARBA" id="ARBA00022475"/>
    </source>
</evidence>
<keyword evidence="10" id="KW-0472">Membrane</keyword>
<dbReference type="Proteomes" id="UP000813462">
    <property type="component" value="Unassembled WGS sequence"/>
</dbReference>
<protein>
    <submittedName>
        <fullName evidence="13">Uncharacterized protein</fullName>
    </submittedName>
</protein>
<evidence type="ECO:0000259" key="12">
    <source>
        <dbReference type="PROSITE" id="PS50948"/>
    </source>
</evidence>
<proteinExistence type="predicted"/>
<dbReference type="GO" id="GO:0004674">
    <property type="term" value="F:protein serine/threonine kinase activity"/>
    <property type="evidence" value="ECO:0007669"/>
    <property type="project" value="UniProtKB-KW"/>
</dbReference>
<dbReference type="GO" id="GO:0048544">
    <property type="term" value="P:recognition of pollen"/>
    <property type="evidence" value="ECO:0007669"/>
    <property type="project" value="InterPro"/>
</dbReference>
<dbReference type="Gene3D" id="2.90.10.10">
    <property type="entry name" value="Bulb-type lectin domain"/>
    <property type="match status" value="1"/>
</dbReference>
<keyword evidence="3" id="KW-0723">Serine/threonine-protein kinase</keyword>
<dbReference type="SMART" id="SM00108">
    <property type="entry name" value="B_lectin"/>
    <property type="match status" value="1"/>
</dbReference>
<sequence length="546" mass="61076">MSAKERESSLLRLFILLLIHLFPAYHCYAIYNITFSQPLSQGQTLVSPSQIFELGFFTPNNSTNQYIGIWYKENSPRKRVVWVANRENPLAVTDSSANLTISSNGNLNLVDGKGKSVWSTDIVPGSNGSVAVLFDNGSFVLTDGVSGQFLWQSFDHPGNTLLTKAQIFLNVKTKERNGLTSWKTENDPSLGDFMAVLSGDRPPQAFIWNGSVPHWRSGPWDKSKFNGVPQMDPSYLSGFKLVENLDMGTVNFTFDPYNTTSLYYLFLSSQGVLRLMKKTKKADWSSIFDAPNSTCDVYAACGPFAVCKPSESPICKCLKGFVPKSNDEWSRGNWKRGCIRRTELLCEKNTSKSASSGGKNDGFWKSGMVKLPNFHEYLQIIDPNRCSERCQTNCSCIAYAFVNGIGCLVWSKELVDIQEFPFGGQDLFVRLAHAELVGNQLMKRKLIIIFVAISIGVILSVMFIAWYRWRAKRKGNLTKDSRKKFDLIETSENTKDTSQSTSLQDPLDLAMFDFDSIVIATNSFSETNKLGQGGFGSVYKVKINTL</sequence>
<dbReference type="FunFam" id="2.90.10.10:FF:000003">
    <property type="entry name" value="G-type lectin S-receptor-like serine/threonine-protein kinase"/>
    <property type="match status" value="1"/>
</dbReference>
<comment type="caution">
    <text evidence="13">The sequence shown here is derived from an EMBL/GenBank/DDBJ whole genome shotgun (WGS) entry which is preliminary data.</text>
</comment>
<dbReference type="InterPro" id="IPR001480">
    <property type="entry name" value="Bulb-type_lectin_dom"/>
</dbReference>
<dbReference type="SUPFAM" id="SSF56112">
    <property type="entry name" value="Protein kinase-like (PK-like)"/>
    <property type="match status" value="1"/>
</dbReference>
<evidence type="ECO:0000256" key="9">
    <source>
        <dbReference type="ARBA" id="ARBA00023180"/>
    </source>
</evidence>
<evidence type="ECO:0000256" key="4">
    <source>
        <dbReference type="ARBA" id="ARBA00022536"/>
    </source>
</evidence>
<keyword evidence="5" id="KW-0732">Signal</keyword>
<dbReference type="Gene3D" id="3.30.200.20">
    <property type="entry name" value="Phosphorylase Kinase, domain 1"/>
    <property type="match status" value="1"/>
</dbReference>
<keyword evidence="10" id="KW-0812">Transmembrane</keyword>
<evidence type="ECO:0000256" key="8">
    <source>
        <dbReference type="ARBA" id="ARBA00023157"/>
    </source>
</evidence>
<keyword evidence="7" id="KW-0418">Kinase</keyword>
<evidence type="ECO:0000256" key="10">
    <source>
        <dbReference type="SAM" id="Phobius"/>
    </source>
</evidence>
<keyword evidence="10" id="KW-1133">Transmembrane helix</keyword>
<dbReference type="CDD" id="cd00028">
    <property type="entry name" value="B_lectin"/>
    <property type="match status" value="1"/>
</dbReference>
<dbReference type="EMBL" id="JAEACU010000001">
    <property type="protein sequence ID" value="KAH7545866.1"/>
    <property type="molecule type" value="Genomic_DNA"/>
</dbReference>
<dbReference type="GO" id="GO:0030246">
    <property type="term" value="F:carbohydrate binding"/>
    <property type="evidence" value="ECO:0007669"/>
    <property type="project" value="UniProtKB-KW"/>
</dbReference>
<organism evidence="13 14">
    <name type="scientific">Ziziphus jujuba var. spinosa</name>
    <dbReference type="NCBI Taxonomy" id="714518"/>
    <lineage>
        <taxon>Eukaryota</taxon>
        <taxon>Viridiplantae</taxon>
        <taxon>Streptophyta</taxon>
        <taxon>Embryophyta</taxon>
        <taxon>Tracheophyta</taxon>
        <taxon>Spermatophyta</taxon>
        <taxon>Magnoliopsida</taxon>
        <taxon>eudicotyledons</taxon>
        <taxon>Gunneridae</taxon>
        <taxon>Pentapetalae</taxon>
        <taxon>rosids</taxon>
        <taxon>fabids</taxon>
        <taxon>Rosales</taxon>
        <taxon>Rhamnaceae</taxon>
        <taxon>Paliureae</taxon>
        <taxon>Ziziphus</taxon>
    </lineage>
</organism>
<keyword evidence="8" id="KW-1015">Disulfide bond</keyword>
<dbReference type="InterPro" id="IPR011009">
    <property type="entry name" value="Kinase-like_dom_sf"/>
</dbReference>
<dbReference type="Pfam" id="PF08276">
    <property type="entry name" value="PAN_2"/>
    <property type="match status" value="1"/>
</dbReference>
<gene>
    <name evidence="13" type="ORF">FEM48_Zijuj01G0139000</name>
</gene>
<feature type="domain" description="Apple" evidence="12">
    <location>
        <begin position="346"/>
        <end position="432"/>
    </location>
</feature>
<dbReference type="CDD" id="cd01098">
    <property type="entry name" value="PAN_AP_plant"/>
    <property type="match status" value="1"/>
</dbReference>
<dbReference type="PANTHER" id="PTHR32444:SF66">
    <property type="entry name" value="NON-SPECIFIC SERINE_THREONINE PROTEIN KINASE"/>
    <property type="match status" value="1"/>
</dbReference>
<keyword evidence="2" id="KW-1003">Cell membrane</keyword>
<evidence type="ECO:0000256" key="7">
    <source>
        <dbReference type="ARBA" id="ARBA00022777"/>
    </source>
</evidence>
<dbReference type="InterPro" id="IPR036426">
    <property type="entry name" value="Bulb-type_lectin_dom_sf"/>
</dbReference>